<feature type="signal peptide" evidence="1">
    <location>
        <begin position="1"/>
        <end position="28"/>
    </location>
</feature>
<feature type="chain" id="PRO_5004741647" description="PepSY domain-containing protein" evidence="1">
    <location>
        <begin position="29"/>
        <end position="187"/>
    </location>
</feature>
<accession>V5SIL7</accession>
<evidence type="ECO:0000256" key="1">
    <source>
        <dbReference type="SAM" id="SignalP"/>
    </source>
</evidence>
<sequence>MRASTVTAGVVAALVLAANPLVTGSAVAGDPFFADEGAPYNDRPYAEEYVYESETYERTSPPQYQSYKDDPADVKGAIKDGYPVPMPPPVYGEAAPPPLPPKRVDRFACLESWQLEERLRDDGWTDIDARSTRRGVTRIKARRDDTGRPFTLRVDRCSGELISARPSYKVFGEHRPRYRDHRWVRDY</sequence>
<dbReference type="OrthoDB" id="7933935at2"/>
<dbReference type="Proteomes" id="UP000018542">
    <property type="component" value="Chromosome"/>
</dbReference>
<dbReference type="RefSeq" id="WP_023788377.1">
    <property type="nucleotide sequence ID" value="NC_022997.1"/>
</dbReference>
<evidence type="ECO:0000313" key="2">
    <source>
        <dbReference type="EMBL" id="AHB50378.1"/>
    </source>
</evidence>
<evidence type="ECO:0000313" key="3">
    <source>
        <dbReference type="Proteomes" id="UP000018542"/>
    </source>
</evidence>
<organism evidence="2 3">
    <name type="scientific">Hyphomicrobium nitrativorans NL23</name>
    <dbReference type="NCBI Taxonomy" id="1029756"/>
    <lineage>
        <taxon>Bacteria</taxon>
        <taxon>Pseudomonadati</taxon>
        <taxon>Pseudomonadota</taxon>
        <taxon>Alphaproteobacteria</taxon>
        <taxon>Hyphomicrobiales</taxon>
        <taxon>Hyphomicrobiaceae</taxon>
        <taxon>Hyphomicrobium</taxon>
    </lineage>
</organism>
<gene>
    <name evidence="2" type="ORF">W911_15365</name>
</gene>
<evidence type="ECO:0008006" key="4">
    <source>
        <dbReference type="Google" id="ProtNLM"/>
    </source>
</evidence>
<keyword evidence="3" id="KW-1185">Reference proteome</keyword>
<reference evidence="2 3" key="1">
    <citation type="journal article" date="2014" name="Genome Announc.">
        <title>Complete Genome Sequence of Hyphomicrobium nitrativorans Strain NL23, a Denitrifying Bacterium Isolated from Biofilm of a Methanol-Fed Denitrification System Treating Seawater at the Montreal Biodome.</title>
        <authorList>
            <person name="Martineau C."/>
            <person name="Villeneuve C."/>
            <person name="Mauffrey F."/>
            <person name="Villemur R."/>
        </authorList>
    </citation>
    <scope>NUCLEOTIDE SEQUENCE [LARGE SCALE GENOMIC DNA]</scope>
    <source>
        <strain evidence="2">NL23</strain>
    </source>
</reference>
<dbReference type="KEGG" id="hni:W911_15365"/>
<dbReference type="HOGENOM" id="CLU_1445859_0_0_5"/>
<dbReference type="EMBL" id="CP006912">
    <property type="protein sequence ID" value="AHB50378.1"/>
    <property type="molecule type" value="Genomic_DNA"/>
</dbReference>
<name>V5SIL7_9HYPH</name>
<dbReference type="AlphaFoldDB" id="V5SIL7"/>
<keyword evidence="1" id="KW-0732">Signal</keyword>
<proteinExistence type="predicted"/>
<dbReference type="PATRIC" id="fig|1029756.8.peg.3203"/>
<protein>
    <recommendedName>
        <fullName evidence="4">PepSY domain-containing protein</fullName>
    </recommendedName>
</protein>